<dbReference type="AlphaFoldDB" id="A0A0F9NS46"/>
<accession>A0A0F9NS46</accession>
<proteinExistence type="predicted"/>
<comment type="caution">
    <text evidence="1">The sequence shown here is derived from an EMBL/GenBank/DDBJ whole genome shotgun (WGS) entry which is preliminary data.</text>
</comment>
<gene>
    <name evidence="1" type="ORF">LCGC14_0916740</name>
</gene>
<organism evidence="1">
    <name type="scientific">marine sediment metagenome</name>
    <dbReference type="NCBI Taxonomy" id="412755"/>
    <lineage>
        <taxon>unclassified sequences</taxon>
        <taxon>metagenomes</taxon>
        <taxon>ecological metagenomes</taxon>
    </lineage>
</organism>
<evidence type="ECO:0000313" key="1">
    <source>
        <dbReference type="EMBL" id="KKN22290.1"/>
    </source>
</evidence>
<dbReference type="EMBL" id="LAZR01003074">
    <property type="protein sequence ID" value="KKN22290.1"/>
    <property type="molecule type" value="Genomic_DNA"/>
</dbReference>
<protein>
    <submittedName>
        <fullName evidence="1">Uncharacterized protein</fullName>
    </submittedName>
</protein>
<name>A0A0F9NS46_9ZZZZ</name>
<reference evidence="1" key="1">
    <citation type="journal article" date="2015" name="Nature">
        <title>Complex archaea that bridge the gap between prokaryotes and eukaryotes.</title>
        <authorList>
            <person name="Spang A."/>
            <person name="Saw J.H."/>
            <person name="Jorgensen S.L."/>
            <person name="Zaremba-Niedzwiedzka K."/>
            <person name="Martijn J."/>
            <person name="Lind A.E."/>
            <person name="van Eijk R."/>
            <person name="Schleper C."/>
            <person name="Guy L."/>
            <person name="Ettema T.J."/>
        </authorList>
    </citation>
    <scope>NUCLEOTIDE SEQUENCE</scope>
</reference>
<dbReference type="NCBIfam" id="NF033679">
    <property type="entry name" value="DNRLRE_dom"/>
    <property type="match status" value="1"/>
</dbReference>
<sequence>MNGMREARERWGPTWRMFKDGRGGGVYQGGLGFSNWKNRQGEWEATEENFALSSAADFAFEVTRGPFRAYLANNAAAPWPVTFGLHDGTRLRTKLHSVGYLDIETKEWRILQSAQPVSAVGHGNNVTYFGLFDGVDLGISYHPRRLKEEIRVTAAARANIPSPPAGINTAGALLVFATKLDLDGVPDNLVDGGNRIRDASEWEGEGPLHFVNLQGIRYALPMGNAWIEGVEDSAAPVWRRLVHTAAGHFLLTGIPFSDVKEMPAGDLIIDPTFEEQPTPGDDTWINNKSGQLDFNYGAATQIKIGGYAAVYGTEHALIRFDWSSIGEGQQCDSATLDLYLDSRTGNVAADDDLFRQKRAWVKGTGNGSATADGATWNKYDSTNTWSTAGGAAHTDDYYSTQTSTLAFASDEADGHKVWTLTPADITEMLPGGAVTNQGFVMRQDAAVNTSHGFASGDNVTADKRPKITINYSVDGGGNGGAVAGGGPSFF</sequence>